<organism evidence="1">
    <name type="scientific">Gibberella zeae</name>
    <name type="common">Wheat head blight fungus</name>
    <name type="synonym">Fusarium graminearum</name>
    <dbReference type="NCBI Taxonomy" id="5518"/>
    <lineage>
        <taxon>Eukaryota</taxon>
        <taxon>Fungi</taxon>
        <taxon>Dikarya</taxon>
        <taxon>Ascomycota</taxon>
        <taxon>Pezizomycotina</taxon>
        <taxon>Sordariomycetes</taxon>
        <taxon>Hypocreomycetidae</taxon>
        <taxon>Hypocreales</taxon>
        <taxon>Nectriaceae</taxon>
        <taxon>Fusarium</taxon>
    </lineage>
</organism>
<name>A0A4E9EKA9_GIBZA</name>
<dbReference type="EMBL" id="CAAKMV010000163">
    <property type="protein sequence ID" value="VIO62564.1"/>
    <property type="molecule type" value="Genomic_DNA"/>
</dbReference>
<proteinExistence type="predicted"/>
<accession>A0A4E9EKA9</accession>
<protein>
    <submittedName>
        <fullName evidence="1">Uncharacterized protein</fullName>
    </submittedName>
</protein>
<evidence type="ECO:0000313" key="1">
    <source>
        <dbReference type="EMBL" id="VIO62564.1"/>
    </source>
</evidence>
<sequence>MSRFLIPIWKHVFAKTRLEVISVWKQDEFASALSLRPALPCTRVTSTWLAAGETPNVELCPSSLRIAIAEGRENRRTEDFWHQSTEYLRYLCSEWTPFFAFERLNRATCLSGRWEKAGRVSIIPDTAEANFITFYNGFSKKLTLIATW</sequence>
<dbReference type="AlphaFoldDB" id="A0A4E9EKA9"/>
<gene>
    <name evidence="1" type="ORF">FUG_LOCUS477503</name>
</gene>
<reference evidence="1" key="1">
    <citation type="submission" date="2019-04" db="EMBL/GenBank/DDBJ databases">
        <authorList>
            <person name="Melise S."/>
            <person name="Noan J."/>
            <person name="Okalmin O."/>
        </authorList>
    </citation>
    <scope>NUCLEOTIDE SEQUENCE</scope>
    <source>
        <strain evidence="1">FN9</strain>
    </source>
</reference>